<proteinExistence type="predicted"/>
<sequence>MATEKNINSRVVFKHDIEANWKLATNFTPKAGELILYDPSPNDTNYPYDYTRIKLGDGSTKVNDLPFLFDKLHDLEVNLGSYLAFLVKGE</sequence>
<dbReference type="EMBL" id="BK014839">
    <property type="protein sequence ID" value="DAD78180.1"/>
    <property type="molecule type" value="Genomic_DNA"/>
</dbReference>
<reference evidence="1" key="1">
    <citation type="journal article" date="2021" name="Proc. Natl. Acad. Sci. U.S.A.">
        <title>A Catalog of Tens of Thousands of Viruses from Human Metagenomes Reveals Hidden Associations with Chronic Diseases.</title>
        <authorList>
            <person name="Tisza M.J."/>
            <person name="Buck C.B."/>
        </authorList>
    </citation>
    <scope>NUCLEOTIDE SEQUENCE</scope>
    <source>
        <strain evidence="1">Ctrgt10</strain>
    </source>
</reference>
<accession>A0A8S5M7I8</accession>
<organism evidence="1">
    <name type="scientific">Siphoviridae sp. ctrgt10</name>
    <dbReference type="NCBI Taxonomy" id="2826479"/>
    <lineage>
        <taxon>Viruses</taxon>
        <taxon>Duplodnaviria</taxon>
        <taxon>Heunggongvirae</taxon>
        <taxon>Uroviricota</taxon>
        <taxon>Caudoviricetes</taxon>
    </lineage>
</organism>
<name>A0A8S5M7I8_9CAUD</name>
<evidence type="ECO:0000313" key="1">
    <source>
        <dbReference type="EMBL" id="DAD78180.1"/>
    </source>
</evidence>
<protein>
    <submittedName>
        <fullName evidence="1">Hyaluronidase</fullName>
    </submittedName>
</protein>